<feature type="transmembrane region" description="Helical" evidence="1">
    <location>
        <begin position="361"/>
        <end position="379"/>
    </location>
</feature>
<proteinExistence type="predicted"/>
<feature type="transmembrane region" description="Helical" evidence="1">
    <location>
        <begin position="331"/>
        <end position="349"/>
    </location>
</feature>
<feature type="transmembrane region" description="Helical" evidence="1">
    <location>
        <begin position="301"/>
        <end position="324"/>
    </location>
</feature>
<accession>A0A6J7QH13</accession>
<feature type="transmembrane region" description="Helical" evidence="1">
    <location>
        <begin position="412"/>
        <end position="436"/>
    </location>
</feature>
<feature type="transmembrane region" description="Helical" evidence="1">
    <location>
        <begin position="21"/>
        <end position="39"/>
    </location>
</feature>
<feature type="transmembrane region" description="Helical" evidence="1">
    <location>
        <begin position="261"/>
        <end position="281"/>
    </location>
</feature>
<feature type="transmembrane region" description="Helical" evidence="1">
    <location>
        <begin position="141"/>
        <end position="161"/>
    </location>
</feature>
<evidence type="ECO:0000313" key="2">
    <source>
        <dbReference type="EMBL" id="CAB4865047.1"/>
    </source>
</evidence>
<feature type="transmembrane region" description="Helical" evidence="1">
    <location>
        <begin position="115"/>
        <end position="135"/>
    </location>
</feature>
<dbReference type="EMBL" id="CAFBPM010000005">
    <property type="protein sequence ID" value="CAB5016897.1"/>
    <property type="molecule type" value="Genomic_DNA"/>
</dbReference>
<feature type="transmembrane region" description="Helical" evidence="1">
    <location>
        <begin position="762"/>
        <end position="781"/>
    </location>
</feature>
<gene>
    <name evidence="2" type="ORF">UFOPK3427_00435</name>
    <name evidence="3" type="ORF">UFOPK4112_00666</name>
</gene>
<feature type="transmembrane region" description="Helical" evidence="1">
    <location>
        <begin position="89"/>
        <end position="108"/>
    </location>
</feature>
<evidence type="ECO:0000256" key="1">
    <source>
        <dbReference type="SAM" id="Phobius"/>
    </source>
</evidence>
<evidence type="ECO:0000313" key="3">
    <source>
        <dbReference type="EMBL" id="CAB5016897.1"/>
    </source>
</evidence>
<feature type="transmembrane region" description="Helical" evidence="1">
    <location>
        <begin position="214"/>
        <end position="233"/>
    </location>
</feature>
<keyword evidence="1" id="KW-0472">Membrane</keyword>
<sequence>MALSLKSAKHRRSHFSRDLPRLAAVVAIGGVIWITLWQLHPNLLLTNTITTGGDTGAHVALPEFLRTNLLSHGHLTGWYPGWYDGFPLYTYYFVFPDFLAALASYVIPYGVAFKFATVIGSLLMPICAYGLGRMFRLRAPLPSALAISTLPFLFDSSFTIDGGNLFSTLAGEYAFSLCLALSFLVLGLFARGIRTGKGSIITPVVMALCLGSHMIPYLYAGAGVAILILMSLLPDRLFVRDDTVLAEVTDRDDSWQARQRSLWWAIRTGVLGVGLSCWWLIPFVQGQGLANPMGYVNDTDFFAKLFPGADYWVVALAVIGVGIGLYKTSRFVVTFAILAAGSALTFILLPQGSLWNERVLPLWYISLYLLAGWAVGELTREVATAWRKRKIERYATSLLEDADLPRPPVAPWLPGAVAGPLVILALALCVVVPPLAPGIIPPSALSKIGITVGANQVSSWASWNYSGYEAKPAYPEYQGVISTMKNVTARYGCGRAMWEYNANLDRFGTPMALMLLPYWTNGCVGSQEGLFFEASATTPYHFLTQSALSAQPSDPQVGLPYGGVDVAKGVQQLQILGVKYFMATSSSVTTQADRDPMLSKVASSGPWPANGSATTKTTWSVYLIHNSPMVEGLTHLPVVVPGIDATSGTWKDANVAWFGEPARWGVPLAAPGPSSWPRGTSATTTSTAIVPTAVSNISSTTTSVSFDVNQIGKPVVVRVSYYPRWHVSGATGPYRISPNLMAVVPMQRHVELTYGADRSVNFGLVLSALSVIGLVLLVVGARRRRSSL</sequence>
<name>A0A6J7QH13_9ZZZZ</name>
<organism evidence="3">
    <name type="scientific">freshwater metagenome</name>
    <dbReference type="NCBI Taxonomy" id="449393"/>
    <lineage>
        <taxon>unclassified sequences</taxon>
        <taxon>metagenomes</taxon>
        <taxon>ecological metagenomes</taxon>
    </lineage>
</organism>
<dbReference type="EMBL" id="CAFBLT010000001">
    <property type="protein sequence ID" value="CAB4865047.1"/>
    <property type="molecule type" value="Genomic_DNA"/>
</dbReference>
<keyword evidence="1" id="KW-1133">Transmembrane helix</keyword>
<dbReference type="AlphaFoldDB" id="A0A6J7QH13"/>
<feature type="transmembrane region" description="Helical" evidence="1">
    <location>
        <begin position="173"/>
        <end position="194"/>
    </location>
</feature>
<protein>
    <submittedName>
        <fullName evidence="3">Unannotated protein</fullName>
    </submittedName>
</protein>
<reference evidence="3" key="1">
    <citation type="submission" date="2020-05" db="EMBL/GenBank/DDBJ databases">
        <authorList>
            <person name="Chiriac C."/>
            <person name="Salcher M."/>
            <person name="Ghai R."/>
            <person name="Kavagutti S V."/>
        </authorList>
    </citation>
    <scope>NUCLEOTIDE SEQUENCE</scope>
</reference>
<keyword evidence="1" id="KW-0812">Transmembrane</keyword>